<protein>
    <submittedName>
        <fullName evidence="2">Uncharacterized protein</fullName>
    </submittedName>
</protein>
<sequence>MEAGQQPWQPYFSGGSGKTPTKQGSSSDNNMRQRRHKSTTKQSIIRLAAVPSKHSSGGARLKGQDRTEVTAPEPTAVVDSASGKVAEPPTAAVLGCSTSTIAFSTSKLTVLLLFDGNRGISVGDGSFQNGGGEELEGYGADDFEGDGGSEISAAASVIVVVSGDGGGGSSHARRHCSPFSLSHYPLLHVCVGVFL</sequence>
<reference evidence="2 3" key="1">
    <citation type="journal article" date="2023" name="Plants (Basel)">
        <title>Bridging the Gap: Combining Genomics and Transcriptomics Approaches to Understand Stylosanthes scabra, an Orphan Legume from the Brazilian Caatinga.</title>
        <authorList>
            <person name="Ferreira-Neto J.R.C."/>
            <person name="da Silva M.D."/>
            <person name="Binneck E."/>
            <person name="de Melo N.F."/>
            <person name="da Silva R.H."/>
            <person name="de Melo A.L.T.M."/>
            <person name="Pandolfi V."/>
            <person name="Bustamante F.O."/>
            <person name="Brasileiro-Vidal A.C."/>
            <person name="Benko-Iseppon A.M."/>
        </authorList>
    </citation>
    <scope>NUCLEOTIDE SEQUENCE [LARGE SCALE GENOMIC DNA]</scope>
    <source>
        <tissue evidence="2">Leaves</tissue>
    </source>
</reference>
<evidence type="ECO:0000256" key="1">
    <source>
        <dbReference type="SAM" id="MobiDB-lite"/>
    </source>
</evidence>
<organism evidence="2 3">
    <name type="scientific">Stylosanthes scabra</name>
    <dbReference type="NCBI Taxonomy" id="79078"/>
    <lineage>
        <taxon>Eukaryota</taxon>
        <taxon>Viridiplantae</taxon>
        <taxon>Streptophyta</taxon>
        <taxon>Embryophyta</taxon>
        <taxon>Tracheophyta</taxon>
        <taxon>Spermatophyta</taxon>
        <taxon>Magnoliopsida</taxon>
        <taxon>eudicotyledons</taxon>
        <taxon>Gunneridae</taxon>
        <taxon>Pentapetalae</taxon>
        <taxon>rosids</taxon>
        <taxon>fabids</taxon>
        <taxon>Fabales</taxon>
        <taxon>Fabaceae</taxon>
        <taxon>Papilionoideae</taxon>
        <taxon>50 kb inversion clade</taxon>
        <taxon>dalbergioids sensu lato</taxon>
        <taxon>Dalbergieae</taxon>
        <taxon>Pterocarpus clade</taxon>
        <taxon>Stylosanthes</taxon>
    </lineage>
</organism>
<keyword evidence="3" id="KW-1185">Reference proteome</keyword>
<comment type="caution">
    <text evidence="2">The sequence shown here is derived from an EMBL/GenBank/DDBJ whole genome shotgun (WGS) entry which is preliminary data.</text>
</comment>
<name>A0ABU6RT72_9FABA</name>
<proteinExistence type="predicted"/>
<evidence type="ECO:0000313" key="3">
    <source>
        <dbReference type="Proteomes" id="UP001341840"/>
    </source>
</evidence>
<dbReference type="Proteomes" id="UP001341840">
    <property type="component" value="Unassembled WGS sequence"/>
</dbReference>
<feature type="region of interest" description="Disordered" evidence="1">
    <location>
        <begin position="1"/>
        <end position="69"/>
    </location>
</feature>
<evidence type="ECO:0000313" key="2">
    <source>
        <dbReference type="EMBL" id="MED6127318.1"/>
    </source>
</evidence>
<feature type="compositionally biased region" description="Polar residues" evidence="1">
    <location>
        <begin position="18"/>
        <end position="30"/>
    </location>
</feature>
<dbReference type="EMBL" id="JASCZI010031720">
    <property type="protein sequence ID" value="MED6127318.1"/>
    <property type="molecule type" value="Genomic_DNA"/>
</dbReference>
<accession>A0ABU6RT72</accession>
<gene>
    <name evidence="2" type="ORF">PIB30_086970</name>
</gene>